<proteinExistence type="predicted"/>
<dbReference type="Gene3D" id="3.30.1780.10">
    <property type="entry name" value="ornithine cyclodeaminase, domain 1"/>
    <property type="match status" value="1"/>
</dbReference>
<name>A0ABQ3CXT6_9RHOB</name>
<evidence type="ECO:0000313" key="1">
    <source>
        <dbReference type="EMBL" id="GHA48946.1"/>
    </source>
</evidence>
<gene>
    <name evidence="1" type="ORF">GCM10008927_12620</name>
</gene>
<evidence type="ECO:0000313" key="2">
    <source>
        <dbReference type="Proteomes" id="UP000634455"/>
    </source>
</evidence>
<dbReference type="Proteomes" id="UP000634455">
    <property type="component" value="Unassembled WGS sequence"/>
</dbReference>
<dbReference type="PIRSF" id="PIRSF001439">
    <property type="entry name" value="CryM"/>
    <property type="match status" value="1"/>
</dbReference>
<protein>
    <submittedName>
        <fullName evidence="1">Ornithine cyclodeaminase</fullName>
    </submittedName>
</protein>
<sequence>MAHIPLISFEEMNGVLSWTDMANAIHAGHALPKAQLQDVFIRRDADTLLNRSAWIDGLGVAVKAATIFPKSNPSVDGGMLVFNDDNGTLEAVVDFKLVTKWKTVADSMLGASLLARPDSKRLLVVGAGTVAENLIAAYQEFFDLDQISVWSRSGESAEKLAQKANLTPVSDLQTAVANADIVSCATMATAPVVLGEWLRAGQHIDLIGAYRGDMREVDDNALTRANIFVDSRETTIDHIGELKIPIADGAINTDDIIADYYDISTGKFARKSDSEITLFKNGGGAHMDLMIAKAIIKIWQQTN</sequence>
<dbReference type="InterPro" id="IPR003462">
    <property type="entry name" value="ODC_Mu_crystall"/>
</dbReference>
<dbReference type="InterPro" id="IPR036291">
    <property type="entry name" value="NAD(P)-bd_dom_sf"/>
</dbReference>
<dbReference type="InterPro" id="IPR023401">
    <property type="entry name" value="ODC_N"/>
</dbReference>
<organism evidence="1 2">
    <name type="scientific">Paramylibacter ulvae</name>
    <dbReference type="NCBI Taxonomy" id="1651968"/>
    <lineage>
        <taxon>Bacteria</taxon>
        <taxon>Pseudomonadati</taxon>
        <taxon>Pseudomonadota</taxon>
        <taxon>Alphaproteobacteria</taxon>
        <taxon>Rhodobacterales</taxon>
        <taxon>Paracoccaceae</taxon>
        <taxon>Paramylibacter</taxon>
    </lineage>
</organism>
<dbReference type="Pfam" id="PF02423">
    <property type="entry name" value="OCD_Mu_crystall"/>
    <property type="match status" value="1"/>
</dbReference>
<comment type="caution">
    <text evidence="1">The sequence shown here is derived from an EMBL/GenBank/DDBJ whole genome shotgun (WGS) entry which is preliminary data.</text>
</comment>
<dbReference type="RefSeq" id="WP_189639742.1">
    <property type="nucleotide sequence ID" value="NZ_BMZF01000002.1"/>
</dbReference>
<accession>A0ABQ3CXT6</accession>
<dbReference type="PANTHER" id="PTHR13812:SF19">
    <property type="entry name" value="KETIMINE REDUCTASE MU-CRYSTALLIN"/>
    <property type="match status" value="1"/>
</dbReference>
<dbReference type="Gene3D" id="3.40.50.720">
    <property type="entry name" value="NAD(P)-binding Rossmann-like Domain"/>
    <property type="match status" value="1"/>
</dbReference>
<keyword evidence="2" id="KW-1185">Reference proteome</keyword>
<reference evidence="2" key="1">
    <citation type="journal article" date="2019" name="Int. J. Syst. Evol. Microbiol.">
        <title>The Global Catalogue of Microorganisms (GCM) 10K type strain sequencing project: providing services to taxonomists for standard genome sequencing and annotation.</title>
        <authorList>
            <consortium name="The Broad Institute Genomics Platform"/>
            <consortium name="The Broad Institute Genome Sequencing Center for Infectious Disease"/>
            <person name="Wu L."/>
            <person name="Ma J."/>
        </authorList>
    </citation>
    <scope>NUCLEOTIDE SEQUENCE [LARGE SCALE GENOMIC DNA]</scope>
    <source>
        <strain evidence="2">KCTC 32465</strain>
    </source>
</reference>
<dbReference type="PANTHER" id="PTHR13812">
    <property type="entry name" value="KETIMINE REDUCTASE MU-CRYSTALLIN"/>
    <property type="match status" value="1"/>
</dbReference>
<dbReference type="EMBL" id="BMZF01000002">
    <property type="protein sequence ID" value="GHA48946.1"/>
    <property type="molecule type" value="Genomic_DNA"/>
</dbReference>
<dbReference type="SUPFAM" id="SSF51735">
    <property type="entry name" value="NAD(P)-binding Rossmann-fold domains"/>
    <property type="match status" value="1"/>
</dbReference>